<comment type="caution">
    <text evidence="1">The sequence shown here is derived from an EMBL/GenBank/DDBJ whole genome shotgun (WGS) entry which is preliminary data.</text>
</comment>
<organism evidence="1 2">
    <name type="scientific">Sporothrix schenckii 1099-18</name>
    <dbReference type="NCBI Taxonomy" id="1397361"/>
    <lineage>
        <taxon>Eukaryota</taxon>
        <taxon>Fungi</taxon>
        <taxon>Dikarya</taxon>
        <taxon>Ascomycota</taxon>
        <taxon>Pezizomycotina</taxon>
        <taxon>Sordariomycetes</taxon>
        <taxon>Sordariomycetidae</taxon>
        <taxon>Ophiostomatales</taxon>
        <taxon>Ophiostomataceae</taxon>
        <taxon>Sporothrix</taxon>
    </lineage>
</organism>
<name>A0A0F2M3F4_SPOSC</name>
<evidence type="ECO:0000313" key="1">
    <source>
        <dbReference type="EMBL" id="KJR83639.1"/>
    </source>
</evidence>
<proteinExistence type="predicted"/>
<dbReference type="RefSeq" id="XP_016586315.1">
    <property type="nucleotide sequence ID" value="XM_016731456.1"/>
</dbReference>
<dbReference type="AlphaFoldDB" id="A0A0F2M3F4"/>
<gene>
    <name evidence="1" type="ORF">SPSK_04656</name>
</gene>
<protein>
    <submittedName>
        <fullName evidence="1">Uncharacterized protein</fullName>
    </submittedName>
</protein>
<reference evidence="1 2" key="1">
    <citation type="journal article" date="2014" name="BMC Genomics">
        <title>Comparative genomics of the major fungal agents of human and animal Sporotrichosis: Sporothrix schenckii and Sporothrix brasiliensis.</title>
        <authorList>
            <person name="Teixeira M.M."/>
            <person name="de Almeida L.G."/>
            <person name="Kubitschek-Barreira P."/>
            <person name="Alves F.L."/>
            <person name="Kioshima E.S."/>
            <person name="Abadio A.K."/>
            <person name="Fernandes L."/>
            <person name="Derengowski L.S."/>
            <person name="Ferreira K.S."/>
            <person name="Souza R.C."/>
            <person name="Ruiz J.C."/>
            <person name="de Andrade N.C."/>
            <person name="Paes H.C."/>
            <person name="Nicola A.M."/>
            <person name="Albuquerque P."/>
            <person name="Gerber A.L."/>
            <person name="Martins V.P."/>
            <person name="Peconick L.D."/>
            <person name="Neto A.V."/>
            <person name="Chaucanez C.B."/>
            <person name="Silva P.A."/>
            <person name="Cunha O.L."/>
            <person name="de Oliveira F.F."/>
            <person name="dos Santos T.C."/>
            <person name="Barros A.L."/>
            <person name="Soares M.A."/>
            <person name="de Oliveira L.M."/>
            <person name="Marini M.M."/>
            <person name="Villalobos-Duno H."/>
            <person name="Cunha M.M."/>
            <person name="de Hoog S."/>
            <person name="da Silveira J.F."/>
            <person name="Henrissat B."/>
            <person name="Nino-Vega G.A."/>
            <person name="Cisalpino P.S."/>
            <person name="Mora-Montes H.M."/>
            <person name="Almeida S.R."/>
            <person name="Stajich J.E."/>
            <person name="Lopes-Bezerra L.M."/>
            <person name="Vasconcelos A.T."/>
            <person name="Felipe M.S."/>
        </authorList>
    </citation>
    <scope>NUCLEOTIDE SEQUENCE [LARGE SCALE GENOMIC DNA]</scope>
    <source>
        <strain evidence="1 2">1099-18</strain>
    </source>
</reference>
<sequence length="134" mass="14446">MGEEEAAGRSAKNLDVPRNNRLNMSMASRHSLLEIVSEDSSESAKAVQQTVVDDGSVVVVEDVADVERANSIQNTAFLATARLSVAMQEMGSVANAPPVGGYSTARLLQEVLPWDVDHYYEPAGDDSKIIWAII</sequence>
<dbReference type="Proteomes" id="UP000033710">
    <property type="component" value="Unassembled WGS sequence"/>
</dbReference>
<dbReference type="KEGG" id="ssck:SPSK_04656"/>
<accession>A0A0F2M3F4</accession>
<dbReference type="VEuPathDB" id="FungiDB:SPSK_04656"/>
<evidence type="ECO:0000313" key="2">
    <source>
        <dbReference type="Proteomes" id="UP000033710"/>
    </source>
</evidence>
<dbReference type="EMBL" id="AXCR01000010">
    <property type="protein sequence ID" value="KJR83639.1"/>
    <property type="molecule type" value="Genomic_DNA"/>
</dbReference>
<reference evidence="1 2" key="2">
    <citation type="journal article" date="2015" name="Eukaryot. Cell">
        <title>Asexual propagation of a virulent clone complex in a human and feline outbreak of sporotrichosis.</title>
        <authorList>
            <person name="Teixeira Mde M."/>
            <person name="Rodrigues A.M."/>
            <person name="Tsui C.K."/>
            <person name="de Almeida L.G."/>
            <person name="Van Diepeningen A.D."/>
            <person name="van den Ende B.G."/>
            <person name="Fernandes G.F."/>
            <person name="Kano R."/>
            <person name="Hamelin R.C."/>
            <person name="Lopes-Bezerra L.M."/>
            <person name="Vasconcelos A.T."/>
            <person name="de Hoog S."/>
            <person name="de Camargo Z.P."/>
            <person name="Felipe M.S."/>
        </authorList>
    </citation>
    <scope>NUCLEOTIDE SEQUENCE [LARGE SCALE GENOMIC DNA]</scope>
    <source>
        <strain evidence="1 2">1099-18</strain>
    </source>
</reference>
<dbReference type="GeneID" id="27666733"/>